<keyword evidence="1" id="KW-1133">Transmembrane helix</keyword>
<feature type="transmembrane region" description="Helical" evidence="1">
    <location>
        <begin position="6"/>
        <end position="25"/>
    </location>
</feature>
<dbReference type="Proteomes" id="UP001518925">
    <property type="component" value="Unassembled WGS sequence"/>
</dbReference>
<dbReference type="EMBL" id="JAFELM010000031">
    <property type="protein sequence ID" value="MBM6618420.1"/>
    <property type="molecule type" value="Genomic_DNA"/>
</dbReference>
<gene>
    <name evidence="2" type="ORF">JR050_12195</name>
</gene>
<accession>A0ABS2DK70</accession>
<protein>
    <submittedName>
        <fullName evidence="2">Uncharacterized protein</fullName>
    </submittedName>
</protein>
<keyword evidence="3" id="KW-1185">Reference proteome</keyword>
<proteinExistence type="predicted"/>
<evidence type="ECO:0000313" key="2">
    <source>
        <dbReference type="EMBL" id="MBM6618420.1"/>
    </source>
</evidence>
<organism evidence="2 3">
    <name type="scientific">Bacillus suaedaesalsae</name>
    <dbReference type="NCBI Taxonomy" id="2810349"/>
    <lineage>
        <taxon>Bacteria</taxon>
        <taxon>Bacillati</taxon>
        <taxon>Bacillota</taxon>
        <taxon>Bacilli</taxon>
        <taxon>Bacillales</taxon>
        <taxon>Bacillaceae</taxon>
        <taxon>Bacillus</taxon>
    </lineage>
</organism>
<evidence type="ECO:0000256" key="1">
    <source>
        <dbReference type="SAM" id="Phobius"/>
    </source>
</evidence>
<feature type="transmembrane region" description="Helical" evidence="1">
    <location>
        <begin position="37"/>
        <end position="58"/>
    </location>
</feature>
<comment type="caution">
    <text evidence="2">The sequence shown here is derived from an EMBL/GenBank/DDBJ whole genome shotgun (WGS) entry which is preliminary data.</text>
</comment>
<keyword evidence="1" id="KW-0472">Membrane</keyword>
<keyword evidence="1" id="KW-0812">Transmembrane</keyword>
<reference evidence="2 3" key="1">
    <citation type="submission" date="2021-02" db="EMBL/GenBank/DDBJ databases">
        <title>Bacillus sp. RD4P76, an endophyte from a halophyte.</title>
        <authorList>
            <person name="Sun J.-Q."/>
        </authorList>
    </citation>
    <scope>NUCLEOTIDE SEQUENCE [LARGE SCALE GENOMIC DNA]</scope>
    <source>
        <strain evidence="2 3">RD4P76</strain>
    </source>
</reference>
<dbReference type="RefSeq" id="WP_204203770.1">
    <property type="nucleotide sequence ID" value="NZ_JAFELM010000031.1"/>
</dbReference>
<evidence type="ECO:0000313" key="3">
    <source>
        <dbReference type="Proteomes" id="UP001518925"/>
    </source>
</evidence>
<sequence>MFGTLVLNFIFAMIGFIVVFFSAFANNGFLTSLIRGLIAYVSFFLIAYIFRWMIHFIISNPKGNTKPNINQSNPKDSVDAEQLRHSMDHLTDEDAEAVSHYIKDLLKEQD</sequence>
<name>A0ABS2DK70_9BACI</name>